<proteinExistence type="inferred from homology"/>
<comment type="similarity">
    <text evidence="2">Belongs to the vacuolar ATPase subunit S1 family.</text>
</comment>
<feature type="domain" description="V-type proton ATPase subunit S1 luminal" evidence="8">
    <location>
        <begin position="266"/>
        <end position="354"/>
    </location>
</feature>
<feature type="transmembrane region" description="Helical" evidence="6">
    <location>
        <begin position="373"/>
        <end position="393"/>
    </location>
</feature>
<evidence type="ECO:0000259" key="9">
    <source>
        <dbReference type="Pfam" id="PF20520"/>
    </source>
</evidence>
<dbReference type="Pfam" id="PF20520">
    <property type="entry name" value="Ac45-VOA1_TM"/>
    <property type="match status" value="1"/>
</dbReference>
<accession>A0AAE1HC07</accession>
<dbReference type="PANTHER" id="PTHR12471">
    <property type="entry name" value="VACUOLAR ATP SYNTHASE SUBUNIT S1"/>
    <property type="match status" value="1"/>
</dbReference>
<evidence type="ECO:0000256" key="2">
    <source>
        <dbReference type="ARBA" id="ARBA00009037"/>
    </source>
</evidence>
<dbReference type="EMBL" id="JAHWGI010000960">
    <property type="protein sequence ID" value="KAK3918632.1"/>
    <property type="molecule type" value="Genomic_DNA"/>
</dbReference>
<reference evidence="10" key="1">
    <citation type="submission" date="2021-07" db="EMBL/GenBank/DDBJ databases">
        <authorList>
            <person name="Catto M.A."/>
            <person name="Jacobson A."/>
            <person name="Kennedy G."/>
            <person name="Labadie P."/>
            <person name="Hunt B.G."/>
            <person name="Srinivasan R."/>
        </authorList>
    </citation>
    <scope>NUCLEOTIDE SEQUENCE</scope>
    <source>
        <strain evidence="10">PL_HMW_Pooled</strain>
        <tissue evidence="10">Head</tissue>
    </source>
</reference>
<organism evidence="10 11">
    <name type="scientific">Frankliniella fusca</name>
    <dbReference type="NCBI Taxonomy" id="407009"/>
    <lineage>
        <taxon>Eukaryota</taxon>
        <taxon>Metazoa</taxon>
        <taxon>Ecdysozoa</taxon>
        <taxon>Arthropoda</taxon>
        <taxon>Hexapoda</taxon>
        <taxon>Insecta</taxon>
        <taxon>Pterygota</taxon>
        <taxon>Neoptera</taxon>
        <taxon>Paraneoptera</taxon>
        <taxon>Thysanoptera</taxon>
        <taxon>Terebrantia</taxon>
        <taxon>Thripoidea</taxon>
        <taxon>Thripidae</taxon>
        <taxon>Frankliniella</taxon>
    </lineage>
</organism>
<sequence>MKMASFKMYLTAVVALILGTIFSTNAHSHVPVLLWESPNNGESEVNPSALSRMNVEEFADVLMRRVEADHSPVVVLFVEDTLSVEDFSRQSSGSGSLFPALQTIKGNVNLEFIPSVETPVKALNRLSKLGYKWEQISGEVLPEAKKKILIVNLSDLKTDEDRSSMLLQHDRYMTALYERMVAVYPNILAIFTGRRSSWTAPKQDLSRVRRDAEPTNAAGTSCNVALTSSGTSQIMLYTSECPIISINSSNYNLTSGDALKTDNQKGSHRMIVRYKLENSPDKITVRFRFNFSDDGYWQLTQAEYEDSTGQKHILESKSNIRAPLNYSYNCGTTALFQNAEGTVTLKLKNIKVQPGVQDGKFSPAQDCVPFFTIPIWSGLFVTFLLLFIVAWGIDMMMSIHTMDRFDDPKGKPLVFNAQE</sequence>
<keyword evidence="5 6" id="KW-0472">Membrane</keyword>
<evidence type="ECO:0000256" key="3">
    <source>
        <dbReference type="ARBA" id="ARBA00022692"/>
    </source>
</evidence>
<dbReference type="InterPro" id="IPR046755">
    <property type="entry name" value="VAS1_LD"/>
</dbReference>
<gene>
    <name evidence="10" type="ORF">KUF71_007879</name>
</gene>
<reference evidence="10" key="2">
    <citation type="journal article" date="2023" name="BMC Genomics">
        <title>Pest status, molecular evolution, and epigenetic factors derived from the genome assembly of Frankliniella fusca, a thysanopteran phytovirus vector.</title>
        <authorList>
            <person name="Catto M.A."/>
            <person name="Labadie P.E."/>
            <person name="Jacobson A.L."/>
            <person name="Kennedy G.G."/>
            <person name="Srinivasan R."/>
            <person name="Hunt B.G."/>
        </authorList>
    </citation>
    <scope>NUCLEOTIDE SEQUENCE</scope>
    <source>
        <strain evidence="10">PL_HMW_Pooled</strain>
    </source>
</reference>
<feature type="domain" description="V-type proton ATPase subunit S1/VOA1 transmembrane" evidence="9">
    <location>
        <begin position="369"/>
        <end position="407"/>
    </location>
</feature>
<dbReference type="AlphaFoldDB" id="A0AAE1HC07"/>
<name>A0AAE1HC07_9NEOP</name>
<evidence type="ECO:0000256" key="5">
    <source>
        <dbReference type="ARBA" id="ARBA00023136"/>
    </source>
</evidence>
<evidence type="ECO:0000256" key="6">
    <source>
        <dbReference type="SAM" id="Phobius"/>
    </source>
</evidence>
<keyword evidence="11" id="KW-1185">Reference proteome</keyword>
<keyword evidence="4 6" id="KW-1133">Transmembrane helix</keyword>
<feature type="signal peptide" evidence="7">
    <location>
        <begin position="1"/>
        <end position="26"/>
    </location>
</feature>
<feature type="chain" id="PRO_5041918234" evidence="7">
    <location>
        <begin position="27"/>
        <end position="419"/>
    </location>
</feature>
<dbReference type="Proteomes" id="UP001219518">
    <property type="component" value="Unassembled WGS sequence"/>
</dbReference>
<keyword evidence="7" id="KW-0732">Signal</keyword>
<evidence type="ECO:0000313" key="11">
    <source>
        <dbReference type="Proteomes" id="UP001219518"/>
    </source>
</evidence>
<dbReference type="Pfam" id="PF05827">
    <property type="entry name" value="VAS1_LD"/>
    <property type="match status" value="1"/>
</dbReference>
<dbReference type="InterPro" id="IPR046756">
    <property type="entry name" value="VAS1/VOA1_TM"/>
</dbReference>
<protein>
    <submittedName>
        <fullName evidence="10">V-type proton ATPase subunit S1</fullName>
    </submittedName>
</protein>
<evidence type="ECO:0000256" key="4">
    <source>
        <dbReference type="ARBA" id="ARBA00022989"/>
    </source>
</evidence>
<dbReference type="Gene3D" id="2.40.160.110">
    <property type="match status" value="1"/>
</dbReference>
<dbReference type="InterPro" id="IPR008388">
    <property type="entry name" value="Ac45_acc_su"/>
</dbReference>
<comment type="subcellular location">
    <subcellularLocation>
        <location evidence="1">Membrane</location>
        <topology evidence="1">Single-pass membrane protein</topology>
    </subcellularLocation>
</comment>
<evidence type="ECO:0000256" key="1">
    <source>
        <dbReference type="ARBA" id="ARBA00004167"/>
    </source>
</evidence>
<evidence type="ECO:0000313" key="10">
    <source>
        <dbReference type="EMBL" id="KAK3918632.1"/>
    </source>
</evidence>
<dbReference type="GO" id="GO:0030641">
    <property type="term" value="P:regulation of cellular pH"/>
    <property type="evidence" value="ECO:0007669"/>
    <property type="project" value="TreeGrafter"/>
</dbReference>
<evidence type="ECO:0000259" key="8">
    <source>
        <dbReference type="Pfam" id="PF05827"/>
    </source>
</evidence>
<comment type="caution">
    <text evidence="10">The sequence shown here is derived from an EMBL/GenBank/DDBJ whole genome shotgun (WGS) entry which is preliminary data.</text>
</comment>
<dbReference type="PANTHER" id="PTHR12471:SF7">
    <property type="entry name" value="V-TYPE PROTON ATPASE SUBUNIT S1"/>
    <property type="match status" value="1"/>
</dbReference>
<dbReference type="GO" id="GO:0001671">
    <property type="term" value="F:ATPase activator activity"/>
    <property type="evidence" value="ECO:0007669"/>
    <property type="project" value="TreeGrafter"/>
</dbReference>
<evidence type="ECO:0000256" key="7">
    <source>
        <dbReference type="SAM" id="SignalP"/>
    </source>
</evidence>
<keyword evidence="3 6" id="KW-0812">Transmembrane</keyword>
<dbReference type="GO" id="GO:0033176">
    <property type="term" value="C:proton-transporting V-type ATPase complex"/>
    <property type="evidence" value="ECO:0007669"/>
    <property type="project" value="TreeGrafter"/>
</dbReference>